<proteinExistence type="predicted"/>
<feature type="transmembrane region" description="Helical" evidence="1">
    <location>
        <begin position="7"/>
        <end position="28"/>
    </location>
</feature>
<accession>A0ABV8DEN6</accession>
<dbReference type="InterPro" id="IPR044020">
    <property type="entry name" value="DUF5676"/>
</dbReference>
<dbReference type="Proteomes" id="UP001595693">
    <property type="component" value="Unassembled WGS sequence"/>
</dbReference>
<sequence>MLNIKVVSWSLGIFTAISFVLCVIYGLIVPPNLHMAPFLEMVLPAFKWLTVWGFCLGLIESFLYGAYVGLVFVPIYNFLARRWEAPAGGLSRQA</sequence>
<gene>
    <name evidence="2" type="ORF">ACFOW3_20510</name>
</gene>
<organism evidence="2 3">
    <name type="scientific">Acidovorax facilis</name>
    <dbReference type="NCBI Taxonomy" id="12917"/>
    <lineage>
        <taxon>Bacteria</taxon>
        <taxon>Pseudomonadati</taxon>
        <taxon>Pseudomonadota</taxon>
        <taxon>Betaproteobacteria</taxon>
        <taxon>Burkholderiales</taxon>
        <taxon>Comamonadaceae</taxon>
        <taxon>Acidovorax</taxon>
    </lineage>
</organism>
<reference evidence="3" key="1">
    <citation type="journal article" date="2019" name="Int. J. Syst. Evol. Microbiol.">
        <title>The Global Catalogue of Microorganisms (GCM) 10K type strain sequencing project: providing services to taxonomists for standard genome sequencing and annotation.</title>
        <authorList>
            <consortium name="The Broad Institute Genomics Platform"/>
            <consortium name="The Broad Institute Genome Sequencing Center for Infectious Disease"/>
            <person name="Wu L."/>
            <person name="Ma J."/>
        </authorList>
    </citation>
    <scope>NUCLEOTIDE SEQUENCE [LARGE SCALE GENOMIC DNA]</scope>
    <source>
        <strain evidence="3">CCUG 2113</strain>
    </source>
</reference>
<keyword evidence="1" id="KW-1133">Transmembrane helix</keyword>
<feature type="transmembrane region" description="Helical" evidence="1">
    <location>
        <begin position="48"/>
        <end position="73"/>
    </location>
</feature>
<comment type="caution">
    <text evidence="2">The sequence shown here is derived from an EMBL/GenBank/DDBJ whole genome shotgun (WGS) entry which is preliminary data.</text>
</comment>
<protein>
    <submittedName>
        <fullName evidence="2">DUF5676 family membrane protein</fullName>
    </submittedName>
</protein>
<name>A0ABV8DEN6_9BURK</name>
<dbReference type="RefSeq" id="WP_055395701.1">
    <property type="nucleotide sequence ID" value="NZ_JAMXAX010000004.1"/>
</dbReference>
<dbReference type="EMBL" id="JBHSAJ010000060">
    <property type="protein sequence ID" value="MFC3937009.1"/>
    <property type="molecule type" value="Genomic_DNA"/>
</dbReference>
<evidence type="ECO:0000313" key="3">
    <source>
        <dbReference type="Proteomes" id="UP001595693"/>
    </source>
</evidence>
<keyword evidence="3" id="KW-1185">Reference proteome</keyword>
<evidence type="ECO:0000313" key="2">
    <source>
        <dbReference type="EMBL" id="MFC3937009.1"/>
    </source>
</evidence>
<dbReference type="Pfam" id="PF18926">
    <property type="entry name" value="DUF5676"/>
    <property type="match status" value="1"/>
</dbReference>
<keyword evidence="1" id="KW-0472">Membrane</keyword>
<evidence type="ECO:0000256" key="1">
    <source>
        <dbReference type="SAM" id="Phobius"/>
    </source>
</evidence>
<keyword evidence="1" id="KW-0812">Transmembrane</keyword>